<evidence type="ECO:0000313" key="3">
    <source>
        <dbReference type="Proteomes" id="UP000185924"/>
    </source>
</evidence>
<dbReference type="InterPro" id="IPR026444">
    <property type="entry name" value="Secre_tail"/>
</dbReference>
<dbReference type="AlphaFoldDB" id="A0A1N6ZDM8"/>
<accession>A0A1N6ZDM8</accession>
<evidence type="ECO:0000313" key="2">
    <source>
        <dbReference type="EMBL" id="SIR24871.1"/>
    </source>
</evidence>
<reference evidence="3" key="1">
    <citation type="submission" date="2017-01" db="EMBL/GenBank/DDBJ databases">
        <authorList>
            <person name="Varghese N."/>
            <person name="Submissions S."/>
        </authorList>
    </citation>
    <scope>NUCLEOTIDE SEQUENCE [LARGE SCALE GENOMIC DNA]</scope>
    <source>
        <strain evidence="3">DM9</strain>
    </source>
</reference>
<dbReference type="Proteomes" id="UP000185924">
    <property type="component" value="Unassembled WGS sequence"/>
</dbReference>
<name>A0A1N6ZDM8_9BACT</name>
<sequence length="367" mass="41767">MNLFLNLQTLLRLAIALLMGLLPFYHALAQESGQQKHKMHIKLIRTVDGETVVIDTTFTAETEEAIGKALKAARLDTAHMRLLDGKVKAYTLGKEGNAMFRARVQSIEGDSAMRRALREVRVLTLSADSLSKEMVKRMEVLRGEGKNLTLKGHPDTYIRMHRDSAFTFRILDGERLKDINPKEIERIVVHAMPSHVRIDSLMKLHENLNIKVIVKDGDKKVYRIHEDGREEEVTGEEVGLHFARPGRAIFLVHKARVEDVTKADKEQLKASGAPVEMKSREELKIEEINFHPNPNNGRFKLKFALKNKGTTVVRVMDDKGQEVFVDTIEKLEGVYEREIDLTPFGRGLYFLQVAQGGRYHTKKVLVQ</sequence>
<organism evidence="2 3">
    <name type="scientific">Pontibacter lucknowensis</name>
    <dbReference type="NCBI Taxonomy" id="1077936"/>
    <lineage>
        <taxon>Bacteria</taxon>
        <taxon>Pseudomonadati</taxon>
        <taxon>Bacteroidota</taxon>
        <taxon>Cytophagia</taxon>
        <taxon>Cytophagales</taxon>
        <taxon>Hymenobacteraceae</taxon>
        <taxon>Pontibacter</taxon>
    </lineage>
</organism>
<dbReference type="STRING" id="1077936.SAMN05421545_2919"/>
<dbReference type="Pfam" id="PF18962">
    <property type="entry name" value="Por_Secre_tail"/>
    <property type="match status" value="1"/>
</dbReference>
<gene>
    <name evidence="2" type="ORF">SAMN05421545_2919</name>
</gene>
<evidence type="ECO:0000259" key="1">
    <source>
        <dbReference type="Pfam" id="PF18962"/>
    </source>
</evidence>
<dbReference type="EMBL" id="FTNM01000004">
    <property type="protein sequence ID" value="SIR24871.1"/>
    <property type="molecule type" value="Genomic_DNA"/>
</dbReference>
<proteinExistence type="predicted"/>
<dbReference type="NCBIfam" id="TIGR04183">
    <property type="entry name" value="Por_Secre_tail"/>
    <property type="match status" value="1"/>
</dbReference>
<dbReference type="OrthoDB" id="979598at2"/>
<protein>
    <submittedName>
        <fullName evidence="2">Por secretion system C-terminal sorting domain-containing protein</fullName>
    </submittedName>
</protein>
<dbReference type="RefSeq" id="WP_076422627.1">
    <property type="nucleotide sequence ID" value="NZ_FTNM01000004.1"/>
</dbReference>
<feature type="domain" description="Secretion system C-terminal sorting" evidence="1">
    <location>
        <begin position="291"/>
        <end position="366"/>
    </location>
</feature>
<keyword evidence="3" id="KW-1185">Reference proteome</keyword>